<evidence type="ECO:0000313" key="3">
    <source>
        <dbReference type="Proteomes" id="UP000593567"/>
    </source>
</evidence>
<dbReference type="EMBL" id="VXIV02002504">
    <property type="protein sequence ID" value="KAF6024997.1"/>
    <property type="molecule type" value="Genomic_DNA"/>
</dbReference>
<evidence type="ECO:0000256" key="1">
    <source>
        <dbReference type="SAM" id="Coils"/>
    </source>
</evidence>
<dbReference type="AlphaFoldDB" id="A0A7J7JG32"/>
<keyword evidence="1" id="KW-0175">Coiled coil</keyword>
<reference evidence="2" key="1">
    <citation type="submission" date="2020-06" db="EMBL/GenBank/DDBJ databases">
        <title>Draft genome of Bugula neritina, a colonial animal packing powerful symbionts and potential medicines.</title>
        <authorList>
            <person name="Rayko M."/>
        </authorList>
    </citation>
    <scope>NUCLEOTIDE SEQUENCE [LARGE SCALE GENOMIC DNA]</scope>
    <source>
        <strain evidence="2">Kwan_BN1</strain>
    </source>
</reference>
<dbReference type="Proteomes" id="UP000593567">
    <property type="component" value="Unassembled WGS sequence"/>
</dbReference>
<feature type="coiled-coil region" evidence="1">
    <location>
        <begin position="52"/>
        <end position="82"/>
    </location>
</feature>
<sequence>MEAPRIDDEHNLIARYAAKLFSYEGKLCEVDLVNGNSSCEGSIDSLQQCTEFKVHQNLIDELEASNRQIMEQISHLKQAEDASYGNSNLIFELQMLKQHKGELEGANEQTSRWAPRFNGSARKINGFAKIQRQF</sequence>
<evidence type="ECO:0000313" key="2">
    <source>
        <dbReference type="EMBL" id="KAF6024997.1"/>
    </source>
</evidence>
<gene>
    <name evidence="2" type="ORF">EB796_016678</name>
</gene>
<comment type="caution">
    <text evidence="2">The sequence shown here is derived from an EMBL/GenBank/DDBJ whole genome shotgun (WGS) entry which is preliminary data.</text>
</comment>
<protein>
    <submittedName>
        <fullName evidence="2">Dyb</fullName>
    </submittedName>
</protein>
<name>A0A7J7JG32_BUGNE</name>
<organism evidence="2 3">
    <name type="scientific">Bugula neritina</name>
    <name type="common">Brown bryozoan</name>
    <name type="synonym">Sertularia neritina</name>
    <dbReference type="NCBI Taxonomy" id="10212"/>
    <lineage>
        <taxon>Eukaryota</taxon>
        <taxon>Metazoa</taxon>
        <taxon>Spiralia</taxon>
        <taxon>Lophotrochozoa</taxon>
        <taxon>Bryozoa</taxon>
        <taxon>Gymnolaemata</taxon>
        <taxon>Cheilostomatida</taxon>
        <taxon>Flustrina</taxon>
        <taxon>Buguloidea</taxon>
        <taxon>Bugulidae</taxon>
        <taxon>Bugula</taxon>
    </lineage>
</organism>
<dbReference type="OrthoDB" id="6019271at2759"/>
<keyword evidence="3" id="KW-1185">Reference proteome</keyword>
<accession>A0A7J7JG32</accession>
<proteinExistence type="predicted"/>